<comment type="caution">
    <text evidence="3">The sequence shown here is derived from an EMBL/GenBank/DDBJ whole genome shotgun (WGS) entry which is preliminary data.</text>
</comment>
<dbReference type="AlphaFoldDB" id="A0A2C6L477"/>
<evidence type="ECO:0000313" key="3">
    <source>
        <dbReference type="EMBL" id="PHJ22393.1"/>
    </source>
</evidence>
<dbReference type="RefSeq" id="XP_067924070.1">
    <property type="nucleotide sequence ID" value="XM_068063956.1"/>
</dbReference>
<dbReference type="Proteomes" id="UP000221165">
    <property type="component" value="Unassembled WGS sequence"/>
</dbReference>
<reference evidence="3 4" key="1">
    <citation type="journal article" date="2017" name="Int. J. Parasitol.">
        <title>The genome of the protozoan parasite Cystoisospora suis and a reverse vaccinology approach to identify vaccine candidates.</title>
        <authorList>
            <person name="Palmieri N."/>
            <person name="Shrestha A."/>
            <person name="Ruttkowski B."/>
            <person name="Beck T."/>
            <person name="Vogl C."/>
            <person name="Tomley F."/>
            <person name="Blake D.P."/>
            <person name="Joachim A."/>
        </authorList>
    </citation>
    <scope>NUCLEOTIDE SEQUENCE [LARGE SCALE GENOMIC DNA]</scope>
    <source>
        <strain evidence="3 4">Wien I</strain>
    </source>
</reference>
<protein>
    <submittedName>
        <fullName evidence="3">Transmembrane protein</fullName>
    </submittedName>
</protein>
<feature type="region of interest" description="Disordered" evidence="1">
    <location>
        <begin position="146"/>
        <end position="171"/>
    </location>
</feature>
<keyword evidence="2 3" id="KW-0812">Transmembrane</keyword>
<feature type="transmembrane region" description="Helical" evidence="2">
    <location>
        <begin position="100"/>
        <end position="123"/>
    </location>
</feature>
<feature type="region of interest" description="Disordered" evidence="1">
    <location>
        <begin position="671"/>
        <end position="691"/>
    </location>
</feature>
<evidence type="ECO:0000256" key="2">
    <source>
        <dbReference type="SAM" id="Phobius"/>
    </source>
</evidence>
<accession>A0A2C6L477</accession>
<feature type="transmembrane region" description="Helical" evidence="2">
    <location>
        <begin position="642"/>
        <end position="660"/>
    </location>
</feature>
<feature type="compositionally biased region" description="Polar residues" evidence="1">
    <location>
        <begin position="674"/>
        <end position="688"/>
    </location>
</feature>
<evidence type="ECO:0000313" key="4">
    <source>
        <dbReference type="Proteomes" id="UP000221165"/>
    </source>
</evidence>
<keyword evidence="2" id="KW-0472">Membrane</keyword>
<feature type="transmembrane region" description="Helical" evidence="2">
    <location>
        <begin position="70"/>
        <end position="88"/>
    </location>
</feature>
<feature type="transmembrane region" description="Helical" evidence="2">
    <location>
        <begin position="936"/>
        <end position="959"/>
    </location>
</feature>
<feature type="compositionally biased region" description="Basic and acidic residues" evidence="1">
    <location>
        <begin position="713"/>
        <end position="752"/>
    </location>
</feature>
<keyword evidence="4" id="KW-1185">Reference proteome</keyword>
<evidence type="ECO:0000256" key="1">
    <source>
        <dbReference type="SAM" id="MobiDB-lite"/>
    </source>
</evidence>
<organism evidence="3 4">
    <name type="scientific">Cystoisospora suis</name>
    <dbReference type="NCBI Taxonomy" id="483139"/>
    <lineage>
        <taxon>Eukaryota</taxon>
        <taxon>Sar</taxon>
        <taxon>Alveolata</taxon>
        <taxon>Apicomplexa</taxon>
        <taxon>Conoidasida</taxon>
        <taxon>Coccidia</taxon>
        <taxon>Eucoccidiorida</taxon>
        <taxon>Eimeriorina</taxon>
        <taxon>Sarcocystidae</taxon>
        <taxon>Cystoisospora</taxon>
    </lineage>
</organism>
<gene>
    <name evidence="3" type="ORF">CSUI_003761</name>
</gene>
<dbReference type="EMBL" id="MIGC01001698">
    <property type="protein sequence ID" value="PHJ22393.1"/>
    <property type="molecule type" value="Genomic_DNA"/>
</dbReference>
<feature type="region of interest" description="Disordered" evidence="1">
    <location>
        <begin position="487"/>
        <end position="531"/>
    </location>
</feature>
<dbReference type="VEuPathDB" id="ToxoDB:CSUI_003761"/>
<dbReference type="GeneID" id="94427167"/>
<proteinExistence type="predicted"/>
<sequence>MVSLTLWPATSCCRSFLYCSPTPSIRSALCSLASAFCCIRISITGHRLGLLIPTSLLAVFSSRFSRVWSLVSPSLGCVCLYLLVSPLLTFCNRLLFHSPFIASGPFTCSMLQQIIIVLIFLALRCAAQVAAATRFGGLHQEDFSFRSEQGGPQNPPTDIPSLTKGPHENTRRGVGAYRELPGCIHSTVTDHGGKEVGPCDSWEPKRTECPYCVPCSSESPQASKNADEVQRRPLCASSSSNCELRNGVCGVSRTTSTAGSPFTTPIQCGQSNFGSSSHRARVLSSVRDIDGESSSSFSSSHQTATSSSLVSNATQSFSTKAIQFCLEFFPCFSSDTFVGCAPLALPYALMLALSNRCLYTSQVSGYHVARCSCIPLQLLLELLGAGECVSSVPFSKAFSKGTLSSGRGTEVLNASSSPSVAAKTCYDKAPHRLVEAPQDRLLTFKKEIPLCRYREAAPSSTHSPLLSLPSSWSARYCLSCLQAGKAEDKSDESGRPDTVPCPGDPSDGLPTLHEIKRPERVQSGSWPLDPGLLATEEKSKSRLLWGQGTSERNELLSEEDRSPGDGIAVEDRGFASRLRLFVGLLFVPVKSVVSRSAWTRLLSREGIEGRLQELQVSRRRLLASLCVSIGFLLLTAEGRKLSVEGAAMGLGASFFGALYMQMSSKIVKRMQGVRSANQRQRGPGQTVSAGVAGAQEGSCAQLISEADAQRALPETDARRSDEGSRGEGRENKEMSESEENRMEADEGHLLSPKGEEVAILDTSALESHPECMRRKKKNKETSCQFCRVKERRDHSNQGNNEERQRLIARKGDGGRWGSNLSVEEGNRVGKRVGSGKGNFEVGLALHSAAVAAALLSPLALSEHLWRLHRRTYSSFAGSSLSPFFLSSSSVLPRAAFSPLSPFFVPFSVSFSVSPPSDSPSSFSLLTLLHANERKDLCLSLGLLFLSGLLAAVMPLTSYVCFRHLSPLSCCVVGFLKSSSQILLTPLLAREGAPTPSAALAAGVCLLGCGVYAYDSYCRIVDCEAVKNRQAEKGVSEEGIRRS</sequence>
<name>A0A2C6L477_9APIC</name>
<dbReference type="OrthoDB" id="333967at2759"/>
<keyword evidence="2" id="KW-1133">Transmembrane helix</keyword>
<feature type="transmembrane region" description="Helical" evidence="2">
    <location>
        <begin position="619"/>
        <end position="636"/>
    </location>
</feature>
<feature type="region of interest" description="Disordered" evidence="1">
    <location>
        <begin position="707"/>
        <end position="752"/>
    </location>
</feature>